<evidence type="ECO:0000313" key="2">
    <source>
        <dbReference type="Proteomes" id="UP000676336"/>
    </source>
</evidence>
<protein>
    <submittedName>
        <fullName evidence="1">Uncharacterized protein</fullName>
    </submittedName>
</protein>
<name>A0A8S2SVZ0_9BILA</name>
<proteinExistence type="predicted"/>
<accession>A0A8S2SVZ0</accession>
<evidence type="ECO:0000313" key="1">
    <source>
        <dbReference type="EMBL" id="CAF4246477.1"/>
    </source>
</evidence>
<reference evidence="1" key="1">
    <citation type="submission" date="2021-02" db="EMBL/GenBank/DDBJ databases">
        <authorList>
            <person name="Nowell W R."/>
        </authorList>
    </citation>
    <scope>NUCLEOTIDE SEQUENCE</scope>
</reference>
<organism evidence="1 2">
    <name type="scientific">Rotaria magnacalcarata</name>
    <dbReference type="NCBI Taxonomy" id="392030"/>
    <lineage>
        <taxon>Eukaryota</taxon>
        <taxon>Metazoa</taxon>
        <taxon>Spiralia</taxon>
        <taxon>Gnathifera</taxon>
        <taxon>Rotifera</taxon>
        <taxon>Eurotatoria</taxon>
        <taxon>Bdelloidea</taxon>
        <taxon>Philodinida</taxon>
        <taxon>Philodinidae</taxon>
        <taxon>Rotaria</taxon>
    </lineage>
</organism>
<feature type="non-terminal residue" evidence="1">
    <location>
        <position position="1"/>
    </location>
</feature>
<dbReference type="EMBL" id="CAJOBI010026237">
    <property type="protein sequence ID" value="CAF4246477.1"/>
    <property type="molecule type" value="Genomic_DNA"/>
</dbReference>
<comment type="caution">
    <text evidence="1">The sequence shown here is derived from an EMBL/GenBank/DDBJ whole genome shotgun (WGS) entry which is preliminary data.</text>
</comment>
<dbReference type="Proteomes" id="UP000676336">
    <property type="component" value="Unassembled WGS sequence"/>
</dbReference>
<gene>
    <name evidence="1" type="ORF">SMN809_LOCUS23803</name>
</gene>
<sequence>VYANNSFNGWSQHQLTAMPLSFE</sequence>
<dbReference type="AlphaFoldDB" id="A0A8S2SVZ0"/>